<sequence>MAPKHIELCLVLVLVTMLFHGAVAQSGCTTVLVGLAPCLNYITGNSSTPSSSCCSQLASVVQSQPRCLCSVLNSGGSSLGIAINQSQALALPGACNVQTPPASQCNNISHFTVCKKITSPTQTTELAAMRLQTVLIAVIVAAAFCGGDVAAQSSDCNNVLISMSPCLDYITGNSSRPSSSCCSELSNAVKSQPQCLCEVIKGGGSSASSLGINVNQTQAMALPSACNVQTPPVSRCNAASPNSPSGNGSKTVPSTNRVDSSNATKLTFSLLFFWLFVASYTSSFSAV</sequence>
<evidence type="ECO:0000256" key="7">
    <source>
        <dbReference type="ARBA" id="ARBA00023180"/>
    </source>
</evidence>
<feature type="region of interest" description="Disordered" evidence="9">
    <location>
        <begin position="235"/>
        <end position="257"/>
    </location>
</feature>
<dbReference type="InterPro" id="IPR000528">
    <property type="entry name" value="Plant_nsLTP"/>
</dbReference>
<dbReference type="GO" id="GO:0008289">
    <property type="term" value="F:lipid binding"/>
    <property type="evidence" value="ECO:0007669"/>
    <property type="project" value="InterPro"/>
</dbReference>
<dbReference type="SMART" id="SM00499">
    <property type="entry name" value="AAI"/>
    <property type="match status" value="2"/>
</dbReference>
<dbReference type="GO" id="GO:0006869">
    <property type="term" value="P:lipid transport"/>
    <property type="evidence" value="ECO:0007669"/>
    <property type="project" value="InterPro"/>
</dbReference>
<evidence type="ECO:0000256" key="10">
    <source>
        <dbReference type="SAM" id="SignalP"/>
    </source>
</evidence>
<keyword evidence="5 10" id="KW-0732">Signal</keyword>
<dbReference type="InterPro" id="IPR016140">
    <property type="entry name" value="Bifunc_inhib/LTP/seed_store"/>
</dbReference>
<dbReference type="Pfam" id="PF14368">
    <property type="entry name" value="LTP_2"/>
    <property type="match status" value="2"/>
</dbReference>
<evidence type="ECO:0000256" key="6">
    <source>
        <dbReference type="ARBA" id="ARBA00023157"/>
    </source>
</evidence>
<dbReference type="InterPro" id="IPR036312">
    <property type="entry name" value="Bifun_inhib/LTP/seed_sf"/>
</dbReference>
<organism evidence="12 13">
    <name type="scientific">Citrus clementina</name>
    <name type="common">Clementine</name>
    <name type="synonym">Citrus deliciosa x Citrus sinensis</name>
    <dbReference type="NCBI Taxonomy" id="85681"/>
    <lineage>
        <taxon>Eukaryota</taxon>
        <taxon>Viridiplantae</taxon>
        <taxon>Streptophyta</taxon>
        <taxon>Embryophyta</taxon>
        <taxon>Tracheophyta</taxon>
        <taxon>Spermatophyta</taxon>
        <taxon>Magnoliopsida</taxon>
        <taxon>eudicotyledons</taxon>
        <taxon>Gunneridae</taxon>
        <taxon>Pentapetalae</taxon>
        <taxon>rosids</taxon>
        <taxon>malvids</taxon>
        <taxon>Sapindales</taxon>
        <taxon>Rutaceae</taxon>
        <taxon>Aurantioideae</taxon>
        <taxon>Citrus</taxon>
    </lineage>
</organism>
<dbReference type="PANTHER" id="PTHR33044">
    <property type="entry name" value="BIFUNCTIONAL INHIBITOR/LIPID-TRANSFER PROTEIN/SEED STORAGE 2S ALBUMIN SUPERFAMILY PROTEIN-RELATED"/>
    <property type="match status" value="1"/>
</dbReference>
<dbReference type="eggNOG" id="ENOG502S0AW">
    <property type="taxonomic scope" value="Eukaryota"/>
</dbReference>
<keyword evidence="7" id="KW-0325">Glycoprotein</keyword>
<dbReference type="SUPFAM" id="SSF47699">
    <property type="entry name" value="Bifunctional inhibitor/lipid-transfer protein/seed storage 2S albumin"/>
    <property type="match status" value="2"/>
</dbReference>
<feature type="signal peptide" evidence="10">
    <location>
        <begin position="1"/>
        <end position="24"/>
    </location>
</feature>
<evidence type="ECO:0000256" key="8">
    <source>
        <dbReference type="ARBA" id="ARBA00023288"/>
    </source>
</evidence>
<dbReference type="CDD" id="cd00010">
    <property type="entry name" value="AAI_LTSS"/>
    <property type="match status" value="2"/>
</dbReference>
<evidence type="ECO:0000256" key="9">
    <source>
        <dbReference type="SAM" id="MobiDB-lite"/>
    </source>
</evidence>
<comment type="similarity">
    <text evidence="2">Belongs to the plant LTP family.</text>
</comment>
<name>V4TUV5_CITCL</name>
<reference evidence="12 13" key="1">
    <citation type="submission" date="2013-10" db="EMBL/GenBank/DDBJ databases">
        <authorList>
            <consortium name="International Citrus Genome Consortium"/>
            <person name="Jenkins J."/>
            <person name="Schmutz J."/>
            <person name="Prochnik S."/>
            <person name="Rokhsar D."/>
            <person name="Gmitter F."/>
            <person name="Ollitrault P."/>
            <person name="Machado M."/>
            <person name="Talon M."/>
            <person name="Wincker P."/>
            <person name="Jaillon O."/>
            <person name="Morgante M."/>
        </authorList>
    </citation>
    <scope>NUCLEOTIDE SEQUENCE</scope>
    <source>
        <strain evidence="13">cv. Clemenules</strain>
    </source>
</reference>
<dbReference type="Proteomes" id="UP000030687">
    <property type="component" value="Unassembled WGS sequence"/>
</dbReference>
<evidence type="ECO:0000256" key="3">
    <source>
        <dbReference type="ARBA" id="ARBA00022475"/>
    </source>
</evidence>
<keyword evidence="6" id="KW-1015">Disulfide bond</keyword>
<feature type="chain" id="PRO_5004727977" description="Bifunctional inhibitor/plant lipid transfer protein/seed storage helical domain-containing protein" evidence="10">
    <location>
        <begin position="25"/>
        <end position="287"/>
    </location>
</feature>
<evidence type="ECO:0000256" key="1">
    <source>
        <dbReference type="ARBA" id="ARBA00004609"/>
    </source>
</evidence>
<dbReference type="InterPro" id="IPR043325">
    <property type="entry name" value="LTSS"/>
</dbReference>
<keyword evidence="8" id="KW-0449">Lipoprotein</keyword>
<feature type="domain" description="Bifunctional inhibitor/plant lipid transfer protein/seed storage helical" evidence="11">
    <location>
        <begin position="28"/>
        <end position="105"/>
    </location>
</feature>
<proteinExistence type="inferred from homology"/>
<evidence type="ECO:0000313" key="13">
    <source>
        <dbReference type="Proteomes" id="UP000030687"/>
    </source>
</evidence>
<dbReference type="GO" id="GO:0098552">
    <property type="term" value="C:side of membrane"/>
    <property type="evidence" value="ECO:0007669"/>
    <property type="project" value="UniProtKB-KW"/>
</dbReference>
<keyword evidence="4" id="KW-0472">Membrane</keyword>
<dbReference type="AlphaFoldDB" id="V4TUV5"/>
<dbReference type="KEGG" id="cic:CICLE_v10021499mg"/>
<keyword evidence="13" id="KW-1185">Reference proteome</keyword>
<dbReference type="STRING" id="85681.V4TUV5"/>
<evidence type="ECO:0000256" key="5">
    <source>
        <dbReference type="ARBA" id="ARBA00022729"/>
    </source>
</evidence>
<dbReference type="OMA" id="ANYGFNI"/>
<protein>
    <recommendedName>
        <fullName evidence="11">Bifunctional inhibitor/plant lipid transfer protein/seed storage helical domain-containing protein</fullName>
    </recommendedName>
</protein>
<dbReference type="FunCoup" id="V4TUV5">
    <property type="interactions" value="16"/>
</dbReference>
<evidence type="ECO:0000259" key="11">
    <source>
        <dbReference type="SMART" id="SM00499"/>
    </source>
</evidence>
<feature type="domain" description="Bifunctional inhibitor/plant lipid transfer protein/seed storage helical" evidence="11">
    <location>
        <begin position="156"/>
        <end position="236"/>
    </location>
</feature>
<evidence type="ECO:0000313" key="12">
    <source>
        <dbReference type="EMBL" id="ESR57277.1"/>
    </source>
</evidence>
<dbReference type="EMBL" id="KI536661">
    <property type="protein sequence ID" value="ESR57277.1"/>
    <property type="molecule type" value="Genomic_DNA"/>
</dbReference>
<keyword evidence="3" id="KW-1003">Cell membrane</keyword>
<evidence type="ECO:0000256" key="2">
    <source>
        <dbReference type="ARBA" id="ARBA00009748"/>
    </source>
</evidence>
<keyword evidence="4" id="KW-0336">GPI-anchor</keyword>
<dbReference type="PRINTS" id="PR00382">
    <property type="entry name" value="LIPIDTRNSFER"/>
</dbReference>
<dbReference type="GO" id="GO:0005886">
    <property type="term" value="C:plasma membrane"/>
    <property type="evidence" value="ECO:0007669"/>
    <property type="project" value="UniProtKB-SubCell"/>
</dbReference>
<dbReference type="InParanoid" id="V4TUV5"/>
<accession>V4TUV5</accession>
<dbReference type="Gene3D" id="1.10.110.10">
    <property type="entry name" value="Plant lipid-transfer and hydrophobic proteins"/>
    <property type="match status" value="2"/>
</dbReference>
<evidence type="ECO:0000256" key="4">
    <source>
        <dbReference type="ARBA" id="ARBA00022622"/>
    </source>
</evidence>
<comment type="subcellular location">
    <subcellularLocation>
        <location evidence="1">Cell membrane</location>
        <topology evidence="1">Lipid-anchor</topology>
        <topology evidence="1">GPI-anchor</topology>
    </subcellularLocation>
</comment>
<dbReference type="Gramene" id="ESR57277">
    <property type="protein sequence ID" value="ESR57277"/>
    <property type="gene ID" value="CICLE_v10021499mg"/>
</dbReference>
<dbReference type="FunFam" id="1.10.110.10:FF:000001">
    <property type="entry name" value="Bifunctional inhibitor/lipid-transfer protein/seed storage 2S albumin superfamily protein"/>
    <property type="match status" value="2"/>
</dbReference>
<gene>
    <name evidence="12" type="ORF">CICLE_v10021499mg</name>
</gene>